<name>A0ABQ3XE40_9ACTN</name>
<dbReference type="Pfam" id="PF12833">
    <property type="entry name" value="HTH_18"/>
    <property type="match status" value="1"/>
</dbReference>
<dbReference type="SUPFAM" id="SSF46689">
    <property type="entry name" value="Homeodomain-like"/>
    <property type="match status" value="1"/>
</dbReference>
<gene>
    <name evidence="5" type="ORF">Aco03nite_051740</name>
</gene>
<dbReference type="RefSeq" id="WP_203798707.1">
    <property type="nucleotide sequence ID" value="NZ_BAAAQE010000018.1"/>
</dbReference>
<organism evidence="5 6">
    <name type="scientific">Actinoplanes couchii</name>
    <dbReference type="NCBI Taxonomy" id="403638"/>
    <lineage>
        <taxon>Bacteria</taxon>
        <taxon>Bacillati</taxon>
        <taxon>Actinomycetota</taxon>
        <taxon>Actinomycetes</taxon>
        <taxon>Micromonosporales</taxon>
        <taxon>Micromonosporaceae</taxon>
        <taxon>Actinoplanes</taxon>
    </lineage>
</organism>
<dbReference type="PROSITE" id="PS01124">
    <property type="entry name" value="HTH_ARAC_FAMILY_2"/>
    <property type="match status" value="1"/>
</dbReference>
<evidence type="ECO:0000256" key="3">
    <source>
        <dbReference type="ARBA" id="ARBA00023163"/>
    </source>
</evidence>
<accession>A0ABQ3XE40</accession>
<evidence type="ECO:0000313" key="6">
    <source>
        <dbReference type="Proteomes" id="UP000612282"/>
    </source>
</evidence>
<keyword evidence="6" id="KW-1185">Reference proteome</keyword>
<keyword evidence="3" id="KW-0804">Transcription</keyword>
<evidence type="ECO:0000256" key="1">
    <source>
        <dbReference type="ARBA" id="ARBA00023015"/>
    </source>
</evidence>
<dbReference type="EMBL" id="BOMG01000063">
    <property type="protein sequence ID" value="GID56770.1"/>
    <property type="molecule type" value="Genomic_DNA"/>
</dbReference>
<dbReference type="InterPro" id="IPR018060">
    <property type="entry name" value="HTH_AraC"/>
</dbReference>
<proteinExistence type="predicted"/>
<sequence length="277" mass="29577">MDGIGQVGFHPARSGQWEIEVADLADLMRSPVPVQTHAHRAGFHSVFVVTAGAGGHHVDFTDLAYEAGTVLWIRAGAVQRFRADPAAAGTAVLFTDVAAADGTAVRDVLRPSVRSTTWRLAPDQLTTVSALVTAVRTANPELGAPRHALSALLLHLSALPAEDSGRIGEIVRAFEEVLERHFAERLTTRRAAELLGWSARTVSRSCLEAFGRTPKDLIDARVLLEARRLLADGDDSVAAISRRLGFSDPSAFGLFFRRLDGSTPGAFRQATSGGPIG</sequence>
<dbReference type="PANTHER" id="PTHR43280">
    <property type="entry name" value="ARAC-FAMILY TRANSCRIPTIONAL REGULATOR"/>
    <property type="match status" value="1"/>
</dbReference>
<dbReference type="InterPro" id="IPR009057">
    <property type="entry name" value="Homeodomain-like_sf"/>
</dbReference>
<comment type="caution">
    <text evidence="5">The sequence shown here is derived from an EMBL/GenBank/DDBJ whole genome shotgun (WGS) entry which is preliminary data.</text>
</comment>
<keyword evidence="1" id="KW-0805">Transcription regulation</keyword>
<dbReference type="SUPFAM" id="SSF51182">
    <property type="entry name" value="RmlC-like cupins"/>
    <property type="match status" value="1"/>
</dbReference>
<keyword evidence="2" id="KW-0238">DNA-binding</keyword>
<dbReference type="Proteomes" id="UP000612282">
    <property type="component" value="Unassembled WGS sequence"/>
</dbReference>
<feature type="domain" description="HTH araC/xylS-type" evidence="4">
    <location>
        <begin position="172"/>
        <end position="270"/>
    </location>
</feature>
<evidence type="ECO:0000256" key="2">
    <source>
        <dbReference type="ARBA" id="ARBA00023125"/>
    </source>
</evidence>
<evidence type="ECO:0000259" key="4">
    <source>
        <dbReference type="PROSITE" id="PS01124"/>
    </source>
</evidence>
<reference evidence="5 6" key="1">
    <citation type="submission" date="2021-01" db="EMBL/GenBank/DDBJ databases">
        <title>Whole genome shotgun sequence of Actinoplanes couchii NBRC 106145.</title>
        <authorList>
            <person name="Komaki H."/>
            <person name="Tamura T."/>
        </authorList>
    </citation>
    <scope>NUCLEOTIDE SEQUENCE [LARGE SCALE GENOMIC DNA]</scope>
    <source>
        <strain evidence="5 6">NBRC 106145</strain>
    </source>
</reference>
<protein>
    <submittedName>
        <fullName evidence="5">Transcriptional regulator</fullName>
    </submittedName>
</protein>
<evidence type="ECO:0000313" key="5">
    <source>
        <dbReference type="EMBL" id="GID56770.1"/>
    </source>
</evidence>
<dbReference type="SMART" id="SM00342">
    <property type="entry name" value="HTH_ARAC"/>
    <property type="match status" value="1"/>
</dbReference>
<dbReference type="InterPro" id="IPR011051">
    <property type="entry name" value="RmlC_Cupin_sf"/>
</dbReference>
<dbReference type="Gene3D" id="1.10.10.60">
    <property type="entry name" value="Homeodomain-like"/>
    <property type="match status" value="1"/>
</dbReference>
<dbReference type="PANTHER" id="PTHR43280:SF32">
    <property type="entry name" value="TRANSCRIPTIONAL REGULATORY PROTEIN"/>
    <property type="match status" value="1"/>
</dbReference>